<feature type="domain" description="PpiC" evidence="4">
    <location>
        <begin position="107"/>
        <end position="206"/>
    </location>
</feature>
<dbReference type="InterPro" id="IPR052204">
    <property type="entry name" value="PpiC/parvulin_rotamase"/>
</dbReference>
<dbReference type="SUPFAM" id="SSF54534">
    <property type="entry name" value="FKBP-like"/>
    <property type="match status" value="1"/>
</dbReference>
<keyword evidence="3" id="KW-1133">Transmembrane helix</keyword>
<name>A0A7S2HXM6_9STRA</name>
<keyword evidence="2" id="KW-0732">Signal</keyword>
<dbReference type="EC" id="5.2.1.8" evidence="2"/>
<dbReference type="PANTHER" id="PTHR43629">
    <property type="entry name" value="PEPTIDYL-PROLYL CIS-TRANS ISOMERASE"/>
    <property type="match status" value="1"/>
</dbReference>
<keyword evidence="3" id="KW-0812">Transmembrane</keyword>
<dbReference type="GO" id="GO:0003755">
    <property type="term" value="F:peptidyl-prolyl cis-trans isomerase activity"/>
    <property type="evidence" value="ECO:0007669"/>
    <property type="project" value="UniProtKB-UniRule"/>
</dbReference>
<keyword evidence="3" id="KW-0472">Membrane</keyword>
<dbReference type="PANTHER" id="PTHR43629:SF2">
    <property type="entry name" value="RHODANESE-LIKE_PPIC DOMAIN-CONTAINING PROTEIN 12, CHLOROPLASTIC"/>
    <property type="match status" value="1"/>
</dbReference>
<accession>A0A7S2HXM6</accession>
<dbReference type="AlphaFoldDB" id="A0A7S2HXM6"/>
<comment type="catalytic activity">
    <reaction evidence="2">
        <text>[protein]-peptidylproline (omega=180) = [protein]-peptidylproline (omega=0)</text>
        <dbReference type="Rhea" id="RHEA:16237"/>
        <dbReference type="Rhea" id="RHEA-COMP:10747"/>
        <dbReference type="Rhea" id="RHEA-COMP:10748"/>
        <dbReference type="ChEBI" id="CHEBI:83833"/>
        <dbReference type="ChEBI" id="CHEBI:83834"/>
        <dbReference type="EC" id="5.2.1.8"/>
    </reaction>
</comment>
<feature type="signal peptide" evidence="2">
    <location>
        <begin position="1"/>
        <end position="36"/>
    </location>
</feature>
<feature type="transmembrane region" description="Helical" evidence="3">
    <location>
        <begin position="85"/>
        <end position="104"/>
    </location>
</feature>
<evidence type="ECO:0000313" key="5">
    <source>
        <dbReference type="EMBL" id="CAD9502234.1"/>
    </source>
</evidence>
<reference evidence="5" key="1">
    <citation type="submission" date="2021-01" db="EMBL/GenBank/DDBJ databases">
        <authorList>
            <person name="Corre E."/>
            <person name="Pelletier E."/>
            <person name="Niang G."/>
            <person name="Scheremetjew M."/>
            <person name="Finn R."/>
            <person name="Kale V."/>
            <person name="Holt S."/>
            <person name="Cochrane G."/>
            <person name="Meng A."/>
            <person name="Brown T."/>
            <person name="Cohen L."/>
        </authorList>
    </citation>
    <scope>NUCLEOTIDE SEQUENCE</scope>
    <source>
        <strain evidence="5">CCMP826</strain>
    </source>
</reference>
<protein>
    <recommendedName>
        <fullName evidence="2">Peptidyl-prolyl cis-trans isomerase</fullName>
        <ecNumber evidence="2">5.2.1.8</ecNumber>
    </recommendedName>
</protein>
<gene>
    <name evidence="5" type="ORF">HTAM1171_LOCUS7978</name>
</gene>
<keyword evidence="1 2" id="KW-0413">Isomerase</keyword>
<proteinExistence type="predicted"/>
<keyword evidence="1 2" id="KW-0697">Rotamase</keyword>
<dbReference type="Gene3D" id="3.10.50.40">
    <property type="match status" value="1"/>
</dbReference>
<evidence type="ECO:0000256" key="2">
    <source>
        <dbReference type="RuleBase" id="RU363014"/>
    </source>
</evidence>
<organism evidence="5">
    <name type="scientific">Helicotheca tamesis</name>
    <dbReference type="NCBI Taxonomy" id="374047"/>
    <lineage>
        <taxon>Eukaryota</taxon>
        <taxon>Sar</taxon>
        <taxon>Stramenopiles</taxon>
        <taxon>Ochrophyta</taxon>
        <taxon>Bacillariophyta</taxon>
        <taxon>Mediophyceae</taxon>
        <taxon>Lithodesmiophycidae</taxon>
        <taxon>Lithodesmiales</taxon>
        <taxon>Lithodesmiaceae</taxon>
        <taxon>Helicotheca</taxon>
    </lineage>
</organism>
<feature type="chain" id="PRO_5031592660" description="Peptidyl-prolyl cis-trans isomerase" evidence="2">
    <location>
        <begin position="37"/>
        <end position="212"/>
    </location>
</feature>
<evidence type="ECO:0000256" key="1">
    <source>
        <dbReference type="PROSITE-ProRule" id="PRU00278"/>
    </source>
</evidence>
<evidence type="ECO:0000259" key="4">
    <source>
        <dbReference type="PROSITE" id="PS50198"/>
    </source>
</evidence>
<dbReference type="Pfam" id="PF00639">
    <property type="entry name" value="Rotamase"/>
    <property type="match status" value="1"/>
</dbReference>
<dbReference type="PROSITE" id="PS50198">
    <property type="entry name" value="PPIC_PPIASE_2"/>
    <property type="match status" value="1"/>
</dbReference>
<dbReference type="InterPro" id="IPR000297">
    <property type="entry name" value="PPIase_PpiC"/>
</dbReference>
<dbReference type="InterPro" id="IPR046357">
    <property type="entry name" value="PPIase_dom_sf"/>
</dbReference>
<sequence length="212" mass="24230">MMTMKQHYHPTNAFIRTARNIFLPLLLLTIATFAQQEEEDHNDEEEAHPLPSAFLKHQNLMNEARQSAKPSILLPANLLGTELPVSPITLTILSLTILWCIYILQRSSTALVSHILLEGPDDDALKNKLTKYKEEIQNNAEKFGTYAQLYSTCPSGKNNKGSLGWIKQGVMVFQFDQICFNKNMGLRECLGPVQTEFGWHLIWIQERKICSW</sequence>
<dbReference type="EMBL" id="HBGV01013076">
    <property type="protein sequence ID" value="CAD9502234.1"/>
    <property type="molecule type" value="Transcribed_RNA"/>
</dbReference>
<evidence type="ECO:0000256" key="3">
    <source>
        <dbReference type="SAM" id="Phobius"/>
    </source>
</evidence>